<feature type="domain" description="CobB/CobQ-like glutamine amidotransferase" evidence="9">
    <location>
        <begin position="252"/>
        <end position="440"/>
    </location>
</feature>
<dbReference type="SUPFAM" id="SSF52317">
    <property type="entry name" value="Class I glutamine amidotransferase-like"/>
    <property type="match status" value="1"/>
</dbReference>
<evidence type="ECO:0000256" key="6">
    <source>
        <dbReference type="ARBA" id="ARBA00022962"/>
    </source>
</evidence>
<evidence type="ECO:0000256" key="7">
    <source>
        <dbReference type="HAMAP-Rule" id="MF_00027"/>
    </source>
</evidence>
<evidence type="ECO:0000256" key="3">
    <source>
        <dbReference type="ARBA" id="ARBA00022741"/>
    </source>
</evidence>
<dbReference type="UniPathway" id="UPA00148">
    <property type="reaction ID" value="UER00231"/>
</dbReference>
<dbReference type="PANTHER" id="PTHR43873:SF1">
    <property type="entry name" value="COBYRINATE A,C-DIAMIDE SYNTHASE"/>
    <property type="match status" value="1"/>
</dbReference>
<evidence type="ECO:0000313" key="10">
    <source>
        <dbReference type="EMBL" id="PSR31460.1"/>
    </source>
</evidence>
<dbReference type="Pfam" id="PF07685">
    <property type="entry name" value="GATase_3"/>
    <property type="match status" value="1"/>
</dbReference>
<dbReference type="InterPro" id="IPR027417">
    <property type="entry name" value="P-loop_NTPase"/>
</dbReference>
<dbReference type="InterPro" id="IPR011698">
    <property type="entry name" value="GATase_3"/>
</dbReference>
<dbReference type="NCBIfam" id="NF002204">
    <property type="entry name" value="PRK01077.1"/>
    <property type="match status" value="1"/>
</dbReference>
<comment type="cofactor">
    <cofactor evidence="1 7">
        <name>Mg(2+)</name>
        <dbReference type="ChEBI" id="CHEBI:18420"/>
    </cofactor>
</comment>
<dbReference type="GO" id="GO:0009236">
    <property type="term" value="P:cobalamin biosynthetic process"/>
    <property type="evidence" value="ECO:0007669"/>
    <property type="project" value="UniProtKB-UniRule"/>
</dbReference>
<dbReference type="EC" id="6.3.5.11" evidence="7"/>
<dbReference type="InterPro" id="IPR002586">
    <property type="entry name" value="CobQ/CobB/MinD/ParA_Nub-bd_dom"/>
</dbReference>
<dbReference type="Proteomes" id="UP000242699">
    <property type="component" value="Unassembled WGS sequence"/>
</dbReference>
<evidence type="ECO:0000256" key="1">
    <source>
        <dbReference type="ARBA" id="ARBA00001946"/>
    </source>
</evidence>
<name>A0A2T2XAE3_9FIRM</name>
<evidence type="ECO:0000259" key="9">
    <source>
        <dbReference type="Pfam" id="PF07685"/>
    </source>
</evidence>
<sequence length="451" mass="49702">MRFPRVVITAPASDEGKTIASVGIMAAFRQRGYQVQGFKVGPDYIDPGYYRLATGRVGRNLDIWMQGSSNETLWTFARGMIGADLAIIEGVMGYFDGHNPLSNESSTYHIAQVLRSPVLLVVDGQHSARSLAAVVLGFRHFSTPDLLTGVIITKIQSERHYQLLKTVIETECGLPCYGFIPYHQDLAVGHRQLGILPADENDQSVGMVEKLGSELSSQLDLDGIIKMIMDAPTLNIPKKPEVPRISNAHPVVAIAADKAFNFYYAQNLELLEELGARLVYFSPLAQENIPRDATALYLGGGFPEEFAAFLSQHRELLQTYYDRIAGGLPTLAECGGYMFLAKELVNTQGQHYSMVGIVPHTVVMHNHVQAVGYRTVIMISGIVFPAGSVFRGHEFHYSQLQFAGAEASRAYRLKGSRGESFGGYAELNVLAGYAHLYFPSNVSAVRHWLQL</sequence>
<feature type="site" description="Increases nucleophilicity of active site Cys" evidence="7">
    <location>
        <position position="435"/>
    </location>
</feature>
<keyword evidence="7" id="KW-0169">Cobalamin biosynthesis</keyword>
<evidence type="ECO:0000256" key="2">
    <source>
        <dbReference type="ARBA" id="ARBA00022598"/>
    </source>
</evidence>
<comment type="pathway">
    <text evidence="7">Cofactor biosynthesis; adenosylcobalamin biosynthesis; cob(II)yrinate a,c-diamide from sirohydrochlorin (anaerobic route): step 10/10.</text>
</comment>
<comment type="catalytic activity">
    <reaction evidence="7">
        <text>cob(II)yrinate + 2 L-glutamine + 2 ATP + 2 H2O = cob(II)yrinate a,c diamide + 2 L-glutamate + 2 ADP + 2 phosphate + 2 H(+)</text>
        <dbReference type="Rhea" id="RHEA:26289"/>
        <dbReference type="ChEBI" id="CHEBI:15377"/>
        <dbReference type="ChEBI" id="CHEBI:15378"/>
        <dbReference type="ChEBI" id="CHEBI:29985"/>
        <dbReference type="ChEBI" id="CHEBI:30616"/>
        <dbReference type="ChEBI" id="CHEBI:43474"/>
        <dbReference type="ChEBI" id="CHEBI:58359"/>
        <dbReference type="ChEBI" id="CHEBI:58537"/>
        <dbReference type="ChEBI" id="CHEBI:58894"/>
        <dbReference type="ChEBI" id="CHEBI:456216"/>
        <dbReference type="EC" id="6.3.5.11"/>
    </reaction>
</comment>
<proteinExistence type="inferred from homology"/>
<dbReference type="CDD" id="cd03130">
    <property type="entry name" value="GATase1_CobB"/>
    <property type="match status" value="1"/>
</dbReference>
<keyword evidence="5 7" id="KW-0460">Magnesium</keyword>
<evidence type="ECO:0000256" key="5">
    <source>
        <dbReference type="ARBA" id="ARBA00022842"/>
    </source>
</evidence>
<accession>A0A2T2XAE3</accession>
<feature type="active site" description="Nucleophile" evidence="7">
    <location>
        <position position="334"/>
    </location>
</feature>
<dbReference type="SUPFAM" id="SSF52540">
    <property type="entry name" value="P-loop containing nucleoside triphosphate hydrolases"/>
    <property type="match status" value="1"/>
</dbReference>
<comment type="caution">
    <text evidence="10">The sequence shown here is derived from an EMBL/GenBank/DDBJ whole genome shotgun (WGS) entry which is preliminary data.</text>
</comment>
<dbReference type="PANTHER" id="PTHR43873">
    <property type="entry name" value="COBYRINATE A,C-DIAMIDE SYNTHASE"/>
    <property type="match status" value="1"/>
</dbReference>
<keyword evidence="3 7" id="KW-0547">Nucleotide-binding</keyword>
<dbReference type="AlphaFoldDB" id="A0A2T2XAE3"/>
<dbReference type="PROSITE" id="PS51274">
    <property type="entry name" value="GATASE_COBBQ"/>
    <property type="match status" value="1"/>
</dbReference>
<organism evidence="10 11">
    <name type="scientific">Sulfobacillus benefaciens</name>
    <dbReference type="NCBI Taxonomy" id="453960"/>
    <lineage>
        <taxon>Bacteria</taxon>
        <taxon>Bacillati</taxon>
        <taxon>Bacillota</taxon>
        <taxon>Clostridia</taxon>
        <taxon>Eubacteriales</taxon>
        <taxon>Clostridiales Family XVII. Incertae Sedis</taxon>
        <taxon>Sulfobacillus</taxon>
    </lineage>
</organism>
<dbReference type="GO" id="GO:0005524">
    <property type="term" value="F:ATP binding"/>
    <property type="evidence" value="ECO:0007669"/>
    <property type="project" value="UniProtKB-UniRule"/>
</dbReference>
<keyword evidence="4 7" id="KW-0067">ATP-binding</keyword>
<feature type="domain" description="CobQ/CobB/MinD/ParA nucleotide binding" evidence="8">
    <location>
        <begin position="6"/>
        <end position="187"/>
    </location>
</feature>
<protein>
    <recommendedName>
        <fullName evidence="7">Cobyrinate a,c-diamide synthase</fullName>
        <ecNumber evidence="7">6.3.5.11</ecNumber>
    </recommendedName>
    <alternativeName>
        <fullName evidence="7">Cobyrinic acid a,c-diamide synthetase</fullName>
    </alternativeName>
</protein>
<reference evidence="10 11" key="1">
    <citation type="journal article" date="2014" name="BMC Genomics">
        <title>Comparison of environmental and isolate Sulfobacillus genomes reveals diverse carbon, sulfur, nitrogen, and hydrogen metabolisms.</title>
        <authorList>
            <person name="Justice N.B."/>
            <person name="Norman A."/>
            <person name="Brown C.T."/>
            <person name="Singh A."/>
            <person name="Thomas B.C."/>
            <person name="Banfield J.F."/>
        </authorList>
    </citation>
    <scope>NUCLEOTIDE SEQUENCE [LARGE SCALE GENOMIC DNA]</scope>
    <source>
        <strain evidence="10">AMDSBA1</strain>
    </source>
</reference>
<dbReference type="InterPro" id="IPR004484">
    <property type="entry name" value="CbiA/CobB_synth"/>
</dbReference>
<comment type="similarity">
    <text evidence="7">Belongs to the CobB/CbiA family.</text>
</comment>
<dbReference type="NCBIfam" id="TIGR00379">
    <property type="entry name" value="cobB"/>
    <property type="match status" value="1"/>
</dbReference>
<comment type="miscellaneous">
    <text evidence="7">The a and c carboxylates of cobyrinate are activated for nucleophilic attack via formation of a phosphorylated intermediate by ATP. CbiA catalyzes first the amidation of the c-carboxylate, and then that of the a-carboxylate.</text>
</comment>
<evidence type="ECO:0000256" key="4">
    <source>
        <dbReference type="ARBA" id="ARBA00022840"/>
    </source>
</evidence>
<comment type="function">
    <text evidence="7">Catalyzes the ATP-dependent amidation of the two carboxylate groups at positions a and c of cobyrinate, using either L-glutamine or ammonia as the nitrogen source.</text>
</comment>
<comment type="domain">
    <text evidence="7">Comprises of two domains. The C-terminal domain contains the binding site for glutamine and catalyzes the hydrolysis of this substrate to glutamate and ammonia. The N-terminal domain is anticipated to bind ATP and cobyrinate and catalyzes the ultimate synthesis of the diamide product. The ammonia produced via the glutaminase domain is probably translocated to the adjacent domain via a molecular tunnel, where it reacts with an activated intermediate.</text>
</comment>
<dbReference type="Gene3D" id="3.40.50.880">
    <property type="match status" value="1"/>
</dbReference>
<keyword evidence="6 7" id="KW-0315">Glutamine amidotransferase</keyword>
<gene>
    <name evidence="7" type="primary">cbiA</name>
    <name evidence="10" type="ORF">C7B43_01825</name>
</gene>
<dbReference type="EMBL" id="PXYT01000002">
    <property type="protein sequence ID" value="PSR31460.1"/>
    <property type="molecule type" value="Genomic_DNA"/>
</dbReference>
<evidence type="ECO:0000259" key="8">
    <source>
        <dbReference type="Pfam" id="PF01656"/>
    </source>
</evidence>
<dbReference type="CDD" id="cd05388">
    <property type="entry name" value="CobB_N"/>
    <property type="match status" value="1"/>
</dbReference>
<dbReference type="HAMAP" id="MF_00027">
    <property type="entry name" value="CobB_CbiA"/>
    <property type="match status" value="1"/>
</dbReference>
<dbReference type="Gene3D" id="3.40.50.300">
    <property type="entry name" value="P-loop containing nucleotide triphosphate hydrolases"/>
    <property type="match status" value="1"/>
</dbReference>
<dbReference type="InterPro" id="IPR029062">
    <property type="entry name" value="Class_I_gatase-like"/>
</dbReference>
<dbReference type="Pfam" id="PF01656">
    <property type="entry name" value="CbiA"/>
    <property type="match status" value="1"/>
</dbReference>
<keyword evidence="2 7" id="KW-0436">Ligase</keyword>
<dbReference type="GO" id="GO:0042242">
    <property type="term" value="F:cobyrinic acid a,c-diamide synthase activity"/>
    <property type="evidence" value="ECO:0007669"/>
    <property type="project" value="UniProtKB-UniRule"/>
</dbReference>
<evidence type="ECO:0000313" key="11">
    <source>
        <dbReference type="Proteomes" id="UP000242699"/>
    </source>
</evidence>